<sequence>MIPLNNISADTVAKAFYSNWISRFGTPCHLVTDHGAQFSSELLNNLSKMCGIKLQHITAYHPQANGKVGCLHRSLKTALLAHNSLARSETLPTVLGLCTAMQEDSAYTIVQMVCGQNI</sequence>
<feature type="domain" description="Integrase catalytic" evidence="1">
    <location>
        <begin position="1"/>
        <end position="118"/>
    </location>
</feature>
<dbReference type="InterPro" id="IPR012337">
    <property type="entry name" value="RNaseH-like_sf"/>
</dbReference>
<proteinExistence type="predicted"/>
<dbReference type="PANTHER" id="PTHR38681:SF1">
    <property type="entry name" value="RETROVIRUS-RELATED POL POLYPROTEIN FROM TRANSPOSON 412-LIKE PROTEIN"/>
    <property type="match status" value="1"/>
</dbReference>
<evidence type="ECO:0000313" key="3">
    <source>
        <dbReference type="Proteomes" id="UP000054359"/>
    </source>
</evidence>
<dbReference type="OrthoDB" id="6432089at2759"/>
<dbReference type="PROSITE" id="PS50994">
    <property type="entry name" value="INTEGRASE"/>
    <property type="match status" value="1"/>
</dbReference>
<protein>
    <submittedName>
        <fullName evidence="2">Retrovirus-related Pol polyprotein from transposon 412</fullName>
    </submittedName>
</protein>
<reference evidence="2 3" key="1">
    <citation type="submission" date="2013-11" db="EMBL/GenBank/DDBJ databases">
        <title>Genome sequencing of Stegodyphus mimosarum.</title>
        <authorList>
            <person name="Bechsgaard J."/>
        </authorList>
    </citation>
    <scope>NUCLEOTIDE SEQUENCE [LARGE SCALE GENOMIC DNA]</scope>
</reference>
<dbReference type="Gene3D" id="3.30.420.10">
    <property type="entry name" value="Ribonuclease H-like superfamily/Ribonuclease H"/>
    <property type="match status" value="1"/>
</dbReference>
<dbReference type="SUPFAM" id="SSF53098">
    <property type="entry name" value="Ribonuclease H-like"/>
    <property type="match status" value="1"/>
</dbReference>
<name>A0A087T166_STEMI</name>
<keyword evidence="3" id="KW-1185">Reference proteome</keyword>
<dbReference type="AlphaFoldDB" id="A0A087T166"/>
<gene>
    <name evidence="2" type="ORF">X975_26252</name>
</gene>
<dbReference type="STRING" id="407821.A0A087T166"/>
<dbReference type="InterPro" id="IPR001584">
    <property type="entry name" value="Integrase_cat-core"/>
</dbReference>
<dbReference type="GO" id="GO:0015074">
    <property type="term" value="P:DNA integration"/>
    <property type="evidence" value="ECO:0007669"/>
    <property type="project" value="InterPro"/>
</dbReference>
<dbReference type="Proteomes" id="UP000054359">
    <property type="component" value="Unassembled WGS sequence"/>
</dbReference>
<accession>A0A087T166</accession>
<feature type="non-terminal residue" evidence="2">
    <location>
        <position position="118"/>
    </location>
</feature>
<dbReference type="InterPro" id="IPR036397">
    <property type="entry name" value="RNaseH_sf"/>
</dbReference>
<evidence type="ECO:0000259" key="1">
    <source>
        <dbReference type="PROSITE" id="PS50994"/>
    </source>
</evidence>
<dbReference type="OMA" id="THFINNT"/>
<dbReference type="GO" id="GO:0003676">
    <property type="term" value="F:nucleic acid binding"/>
    <property type="evidence" value="ECO:0007669"/>
    <property type="project" value="InterPro"/>
</dbReference>
<evidence type="ECO:0000313" key="2">
    <source>
        <dbReference type="EMBL" id="KFM58855.1"/>
    </source>
</evidence>
<dbReference type="PANTHER" id="PTHR38681">
    <property type="entry name" value="RETROVIRUS-RELATED POL POLYPROTEIN FROM TRANSPOSON 412-LIKE PROTEIN-RELATED"/>
    <property type="match status" value="1"/>
</dbReference>
<dbReference type="EMBL" id="KK112921">
    <property type="protein sequence ID" value="KFM58855.1"/>
    <property type="molecule type" value="Genomic_DNA"/>
</dbReference>
<organism evidence="2 3">
    <name type="scientific">Stegodyphus mimosarum</name>
    <name type="common">African social velvet spider</name>
    <dbReference type="NCBI Taxonomy" id="407821"/>
    <lineage>
        <taxon>Eukaryota</taxon>
        <taxon>Metazoa</taxon>
        <taxon>Ecdysozoa</taxon>
        <taxon>Arthropoda</taxon>
        <taxon>Chelicerata</taxon>
        <taxon>Arachnida</taxon>
        <taxon>Araneae</taxon>
        <taxon>Araneomorphae</taxon>
        <taxon>Entelegynae</taxon>
        <taxon>Eresoidea</taxon>
        <taxon>Eresidae</taxon>
        <taxon>Stegodyphus</taxon>
    </lineage>
</organism>